<name>A0A1X9YYM4_9BACT</name>
<organism evidence="3 4">
    <name type="scientific">Pontibacter actiniarum</name>
    <dbReference type="NCBI Taxonomy" id="323450"/>
    <lineage>
        <taxon>Bacteria</taxon>
        <taxon>Pseudomonadati</taxon>
        <taxon>Bacteroidota</taxon>
        <taxon>Cytophagia</taxon>
        <taxon>Cytophagales</taxon>
        <taxon>Hymenobacteraceae</taxon>
        <taxon>Pontibacter</taxon>
    </lineage>
</organism>
<reference evidence="4" key="1">
    <citation type="submission" date="2017-05" db="EMBL/GenBank/DDBJ databases">
        <authorList>
            <person name="Ray J."/>
            <person name="Price M."/>
            <person name="Deutschbauer A."/>
        </authorList>
    </citation>
    <scope>NUCLEOTIDE SEQUENCE [LARGE SCALE GENOMIC DNA]</scope>
    <source>
        <strain evidence="4">DSM 19842</strain>
    </source>
</reference>
<dbReference type="PANTHER" id="PTHR31793">
    <property type="entry name" value="4-HYDROXYBENZOYL-COA THIOESTERASE FAMILY MEMBER"/>
    <property type="match status" value="1"/>
</dbReference>
<sequence>MQENPTTPPKLYLESPTRIRFEDCDPFGHLNNGRYIDYFLNAREDQLRDHYQLDIYQHMQRVGKAWVAASNQISYLREVKYNEEVTVRTSLRWFTDSDLLTEGIMLNPETQEVKSVIWMRFVYIDVRKGAKAVHEDSLMDLYRSVATDGEGKPNVYFEERVRELRAAAAGA</sequence>
<dbReference type="AlphaFoldDB" id="A0A1X9YYM4"/>
<dbReference type="GO" id="GO:0047617">
    <property type="term" value="F:fatty acyl-CoA hydrolase activity"/>
    <property type="evidence" value="ECO:0007669"/>
    <property type="project" value="TreeGrafter"/>
</dbReference>
<dbReference type="RefSeq" id="WP_025607396.1">
    <property type="nucleotide sequence ID" value="NZ_CP021235.1"/>
</dbReference>
<dbReference type="PANTHER" id="PTHR31793:SF27">
    <property type="entry name" value="NOVEL THIOESTERASE SUPERFAMILY DOMAIN AND SAPOSIN A-TYPE DOMAIN CONTAINING PROTEIN (0610012H03RIK)"/>
    <property type="match status" value="1"/>
</dbReference>
<comment type="similarity">
    <text evidence="1">Belongs to the 4-hydroxybenzoyl-CoA thioesterase family.</text>
</comment>
<evidence type="ECO:0000313" key="3">
    <source>
        <dbReference type="EMBL" id="ARS37834.1"/>
    </source>
</evidence>
<keyword evidence="4" id="KW-1185">Reference proteome</keyword>
<dbReference type="OrthoDB" id="9791529at2"/>
<dbReference type="EMBL" id="CP021235">
    <property type="protein sequence ID" value="ARS37834.1"/>
    <property type="molecule type" value="Genomic_DNA"/>
</dbReference>
<dbReference type="KEGG" id="pact:CA264_11805"/>
<dbReference type="CDD" id="cd00586">
    <property type="entry name" value="4HBT"/>
    <property type="match status" value="1"/>
</dbReference>
<accession>A0A1X9YYM4</accession>
<keyword evidence="2" id="KW-0378">Hydrolase</keyword>
<dbReference type="InterPro" id="IPR029069">
    <property type="entry name" value="HotDog_dom_sf"/>
</dbReference>
<protein>
    <submittedName>
        <fullName evidence="3">Thioesterase</fullName>
    </submittedName>
</protein>
<dbReference type="Pfam" id="PF13279">
    <property type="entry name" value="4HBT_2"/>
    <property type="match status" value="1"/>
</dbReference>
<evidence type="ECO:0000313" key="4">
    <source>
        <dbReference type="Proteomes" id="UP000266292"/>
    </source>
</evidence>
<dbReference type="STRING" id="709015.GCA_000472485_02390"/>
<dbReference type="Gene3D" id="3.10.129.10">
    <property type="entry name" value="Hotdog Thioesterase"/>
    <property type="match status" value="1"/>
</dbReference>
<proteinExistence type="inferred from homology"/>
<dbReference type="Proteomes" id="UP000266292">
    <property type="component" value="Chromosome"/>
</dbReference>
<gene>
    <name evidence="3" type="ORF">CA264_11805</name>
</gene>
<dbReference type="InterPro" id="IPR050563">
    <property type="entry name" value="4-hydroxybenzoyl-CoA_TE"/>
</dbReference>
<dbReference type="SUPFAM" id="SSF54637">
    <property type="entry name" value="Thioesterase/thiol ester dehydrase-isomerase"/>
    <property type="match status" value="1"/>
</dbReference>
<evidence type="ECO:0000256" key="1">
    <source>
        <dbReference type="ARBA" id="ARBA00005953"/>
    </source>
</evidence>
<evidence type="ECO:0000256" key="2">
    <source>
        <dbReference type="ARBA" id="ARBA00022801"/>
    </source>
</evidence>